<keyword evidence="5" id="KW-1185">Reference proteome</keyword>
<keyword evidence="1" id="KW-1133">Transmembrane helix</keyword>
<dbReference type="SUPFAM" id="SSF141868">
    <property type="entry name" value="EAL domain-like"/>
    <property type="match status" value="1"/>
</dbReference>
<sequence length="783" mass="86982">MRNCDVHFLAPSDLRQGVEYRHEMGSAKSARAGRDDELTTVLQASVRFRRRQAFWYFAFLFTVVIVALAGAIGIVIWAVVHSENENLKRETALVARALTQQQSQIVKELERFAVSSATYRNIDTAYSSEWAHARLARPIGEIYKHDIVVVLNRRRRPLFAYVDGFVWLPSVYTTKLADQLDDAVAEIQTAYRANLVSRQNYGFAYDGSPADVAQSRLISLDGAPSIAAVFAIVPELDQVEVRDDDPSVIVSIRHVDDTLLADIAGYAQLRDVTFSPVKPERPERLELGGPKGIAIGYLTWAPTGGALGLLVDLAPAFVLAVLIVLAVTGLILKRAMRTTDELTYSEARARQSALHDALSGLPNRVFFDELARKRLDEAARTSKLAALIYLDIDHFKDVNDTLGHPVGDGLIREVAQRLRGHVPGTDVVARISGDEFLILLSGRDSRAALLNACTSLSKRITKDLTVDNMALPTTVSMGVTFFPDHGTDLTQLLRRADIALYQAKDRGRGRCVLFEPHMDETLKERRLMEKEMRRALERNEFFLRYQPIVTGDGSRIVGAEALIRWRHPKRGEILPAAFLPIAEGTDLMWSIGAWVLRSALKDALSWPELTIAVNVSPSQIRHPDFVPNVSRLLEELGFPASRLELEITEAAVMDHTDAVKSKLDELHDLGVRIALDDFGTGYSSLSYLRQFQFDKFKIDRSFVMNLEHEAESAAIVEALVNLADALGMAVTAEGIEAREQHDFLKEIGCEFLQGFYFGKPMLAGELGQRVLAGEGPSRLIAKG</sequence>
<dbReference type="Gene3D" id="3.20.20.450">
    <property type="entry name" value="EAL domain"/>
    <property type="match status" value="1"/>
</dbReference>
<dbReference type="Pfam" id="PF00563">
    <property type="entry name" value="EAL"/>
    <property type="match status" value="1"/>
</dbReference>
<dbReference type="PANTHER" id="PTHR44757:SF2">
    <property type="entry name" value="BIOFILM ARCHITECTURE MAINTENANCE PROTEIN MBAA"/>
    <property type="match status" value="1"/>
</dbReference>
<dbReference type="SMART" id="SM00267">
    <property type="entry name" value="GGDEF"/>
    <property type="match status" value="1"/>
</dbReference>
<comment type="caution">
    <text evidence="4">The sequence shown here is derived from an EMBL/GenBank/DDBJ whole genome shotgun (WGS) entry which is preliminary data.</text>
</comment>
<dbReference type="Pfam" id="PF00990">
    <property type="entry name" value="GGDEF"/>
    <property type="match status" value="1"/>
</dbReference>
<dbReference type="PROSITE" id="PS50883">
    <property type="entry name" value="EAL"/>
    <property type="match status" value="1"/>
</dbReference>
<dbReference type="EMBL" id="WUMV01000001">
    <property type="protein sequence ID" value="MXN63802.1"/>
    <property type="molecule type" value="Genomic_DNA"/>
</dbReference>
<feature type="domain" description="GGDEF" evidence="3">
    <location>
        <begin position="383"/>
        <end position="516"/>
    </location>
</feature>
<name>A0A7X3LRK2_9HYPH</name>
<evidence type="ECO:0000256" key="1">
    <source>
        <dbReference type="SAM" id="Phobius"/>
    </source>
</evidence>
<dbReference type="CDD" id="cd01949">
    <property type="entry name" value="GGDEF"/>
    <property type="match status" value="1"/>
</dbReference>
<evidence type="ECO:0000313" key="4">
    <source>
        <dbReference type="EMBL" id="MXN63802.1"/>
    </source>
</evidence>
<dbReference type="Gene3D" id="3.30.70.270">
    <property type="match status" value="1"/>
</dbReference>
<dbReference type="PROSITE" id="PS50887">
    <property type="entry name" value="GGDEF"/>
    <property type="match status" value="1"/>
</dbReference>
<dbReference type="InterPro" id="IPR035919">
    <property type="entry name" value="EAL_sf"/>
</dbReference>
<dbReference type="NCBIfam" id="TIGR00254">
    <property type="entry name" value="GGDEF"/>
    <property type="match status" value="1"/>
</dbReference>
<dbReference type="GO" id="GO:0003824">
    <property type="term" value="F:catalytic activity"/>
    <property type="evidence" value="ECO:0007669"/>
    <property type="project" value="UniProtKB-ARBA"/>
</dbReference>
<dbReference type="FunFam" id="3.30.70.270:FF:000001">
    <property type="entry name" value="Diguanylate cyclase domain protein"/>
    <property type="match status" value="1"/>
</dbReference>
<keyword evidence="1" id="KW-0812">Transmembrane</keyword>
<dbReference type="AlphaFoldDB" id="A0A7X3LRK2"/>
<feature type="transmembrane region" description="Helical" evidence="1">
    <location>
        <begin position="53"/>
        <end position="80"/>
    </location>
</feature>
<evidence type="ECO:0000313" key="5">
    <source>
        <dbReference type="Proteomes" id="UP000433101"/>
    </source>
</evidence>
<keyword evidence="1" id="KW-0472">Membrane</keyword>
<protein>
    <submittedName>
        <fullName evidence="4">EAL domain-containing protein</fullName>
    </submittedName>
</protein>
<feature type="domain" description="EAL" evidence="2">
    <location>
        <begin position="525"/>
        <end position="774"/>
    </location>
</feature>
<dbReference type="SUPFAM" id="SSF55073">
    <property type="entry name" value="Nucleotide cyclase"/>
    <property type="match status" value="1"/>
</dbReference>
<dbReference type="InterPro" id="IPR007892">
    <property type="entry name" value="CHASE4"/>
</dbReference>
<evidence type="ECO:0000259" key="2">
    <source>
        <dbReference type="PROSITE" id="PS50883"/>
    </source>
</evidence>
<dbReference type="Pfam" id="PF05228">
    <property type="entry name" value="CHASE4"/>
    <property type="match status" value="1"/>
</dbReference>
<dbReference type="InterPro" id="IPR001633">
    <property type="entry name" value="EAL_dom"/>
</dbReference>
<proteinExistence type="predicted"/>
<dbReference type="Proteomes" id="UP000433101">
    <property type="component" value="Unassembled WGS sequence"/>
</dbReference>
<dbReference type="InterPro" id="IPR000160">
    <property type="entry name" value="GGDEF_dom"/>
</dbReference>
<organism evidence="4 5">
    <name type="scientific">Stappia sediminis</name>
    <dbReference type="NCBI Taxonomy" id="2692190"/>
    <lineage>
        <taxon>Bacteria</taxon>
        <taxon>Pseudomonadati</taxon>
        <taxon>Pseudomonadota</taxon>
        <taxon>Alphaproteobacteria</taxon>
        <taxon>Hyphomicrobiales</taxon>
        <taxon>Stappiaceae</taxon>
        <taxon>Stappia</taxon>
    </lineage>
</organism>
<dbReference type="InterPro" id="IPR052155">
    <property type="entry name" value="Biofilm_reg_signaling"/>
</dbReference>
<reference evidence="4 5" key="1">
    <citation type="submission" date="2019-12" db="EMBL/GenBank/DDBJ databases">
        <authorList>
            <person name="Li M."/>
        </authorList>
    </citation>
    <scope>NUCLEOTIDE SEQUENCE [LARGE SCALE GENOMIC DNA]</scope>
    <source>
        <strain evidence="4 5">GBMRC 2046</strain>
    </source>
</reference>
<gene>
    <name evidence="4" type="ORF">GR183_02705</name>
</gene>
<evidence type="ECO:0000259" key="3">
    <source>
        <dbReference type="PROSITE" id="PS50887"/>
    </source>
</evidence>
<dbReference type="CDD" id="cd01948">
    <property type="entry name" value="EAL"/>
    <property type="match status" value="1"/>
</dbReference>
<dbReference type="InterPro" id="IPR043128">
    <property type="entry name" value="Rev_trsase/Diguanyl_cyclase"/>
</dbReference>
<dbReference type="InterPro" id="IPR029787">
    <property type="entry name" value="Nucleotide_cyclase"/>
</dbReference>
<dbReference type="PANTHER" id="PTHR44757">
    <property type="entry name" value="DIGUANYLATE CYCLASE DGCP"/>
    <property type="match status" value="1"/>
</dbReference>
<dbReference type="SMART" id="SM00052">
    <property type="entry name" value="EAL"/>
    <property type="match status" value="1"/>
</dbReference>
<accession>A0A7X3LRK2</accession>